<keyword evidence="4" id="KW-0342">GTP-binding</keyword>
<reference evidence="7" key="1">
    <citation type="submission" date="2016-10" db="EMBL/GenBank/DDBJ databases">
        <authorList>
            <person name="de Groot N.N."/>
        </authorList>
    </citation>
    <scope>NUCLEOTIDE SEQUENCE</scope>
</reference>
<keyword evidence="2" id="KW-0547">Nucleotide-binding</keyword>
<dbReference type="InterPro" id="IPR030388">
    <property type="entry name" value="G_ERA_dom"/>
</dbReference>
<dbReference type="CDD" id="cd04163">
    <property type="entry name" value="Era"/>
    <property type="match status" value="1"/>
</dbReference>
<protein>
    <submittedName>
        <fullName evidence="7">GTP-binding protein Era</fullName>
    </submittedName>
</protein>
<sequence length="293" mass="33510">MTKSGFIAVVGRPNSGKSTLLNHLIGEKLAMVSKKAQATRKRMNIIVMHGEHQLIFVDTPGIHRKERLINEFMLEEALKAMGDSDLILFLAPVTDKLDEYEKFLALDESKRAKHIVILTKIDHVQQGKILEKLGQYQKYQDRFEAIIPFSVNKKVGKKALLDEVVKYLPESPALFDTDIMTTDNIRDIYKELIRESVFENLSDEIPYESDVTIEKIDESKAMDRVYATIVVEKETQKGIIVGNRGEGIKRVGRLARKQLELFSQKKIYLDLHVSVKKGWSKSRGSLEEQGYIF</sequence>
<evidence type="ECO:0000256" key="4">
    <source>
        <dbReference type="ARBA" id="ARBA00023134"/>
    </source>
</evidence>
<dbReference type="PROSITE" id="PS50823">
    <property type="entry name" value="KH_TYPE_2"/>
    <property type="match status" value="1"/>
</dbReference>
<dbReference type="SUPFAM" id="SSF52540">
    <property type="entry name" value="P-loop containing nucleoside triphosphate hydrolases"/>
    <property type="match status" value="1"/>
</dbReference>
<dbReference type="HAMAP" id="MF_00367">
    <property type="entry name" value="GTPase_Era"/>
    <property type="match status" value="1"/>
</dbReference>
<dbReference type="InterPro" id="IPR015946">
    <property type="entry name" value="KH_dom-like_a/b"/>
</dbReference>
<feature type="domain" description="Era-type G" evidence="6">
    <location>
        <begin position="3"/>
        <end position="170"/>
    </location>
</feature>
<dbReference type="GO" id="GO:0005829">
    <property type="term" value="C:cytosol"/>
    <property type="evidence" value="ECO:0007669"/>
    <property type="project" value="TreeGrafter"/>
</dbReference>
<dbReference type="GO" id="GO:0043024">
    <property type="term" value="F:ribosomal small subunit binding"/>
    <property type="evidence" value="ECO:0007669"/>
    <property type="project" value="TreeGrafter"/>
</dbReference>
<proteinExistence type="inferred from homology"/>
<dbReference type="Gene3D" id="3.40.50.300">
    <property type="entry name" value="P-loop containing nucleotide triphosphate hydrolases"/>
    <property type="match status" value="1"/>
</dbReference>
<dbReference type="CDD" id="cd22534">
    <property type="entry name" value="KH-II_Era"/>
    <property type="match status" value="1"/>
</dbReference>
<evidence type="ECO:0000259" key="6">
    <source>
        <dbReference type="PROSITE" id="PS51713"/>
    </source>
</evidence>
<dbReference type="InterPro" id="IPR027417">
    <property type="entry name" value="P-loop_NTPase"/>
</dbReference>
<evidence type="ECO:0000313" key="7">
    <source>
        <dbReference type="EMBL" id="SFV67522.1"/>
    </source>
</evidence>
<dbReference type="InterPro" id="IPR005225">
    <property type="entry name" value="Small_GTP-bd"/>
</dbReference>
<evidence type="ECO:0000256" key="1">
    <source>
        <dbReference type="ARBA" id="ARBA00007921"/>
    </source>
</evidence>
<accession>A0A1W1CP87</accession>
<evidence type="ECO:0000256" key="2">
    <source>
        <dbReference type="ARBA" id="ARBA00022741"/>
    </source>
</evidence>
<dbReference type="InterPro" id="IPR005662">
    <property type="entry name" value="GTPase_Era-like"/>
</dbReference>
<dbReference type="NCBIfam" id="NF000908">
    <property type="entry name" value="PRK00089.1"/>
    <property type="match status" value="1"/>
</dbReference>
<feature type="domain" description="KH type-2" evidence="5">
    <location>
        <begin position="193"/>
        <end position="277"/>
    </location>
</feature>
<evidence type="ECO:0000256" key="3">
    <source>
        <dbReference type="ARBA" id="ARBA00022884"/>
    </source>
</evidence>
<dbReference type="PROSITE" id="PS51713">
    <property type="entry name" value="G_ERA"/>
    <property type="match status" value="1"/>
</dbReference>
<dbReference type="PANTHER" id="PTHR42698">
    <property type="entry name" value="GTPASE ERA"/>
    <property type="match status" value="1"/>
</dbReference>
<dbReference type="SUPFAM" id="SSF54814">
    <property type="entry name" value="Prokaryotic type KH domain (KH-domain type II)"/>
    <property type="match status" value="1"/>
</dbReference>
<dbReference type="InterPro" id="IPR004044">
    <property type="entry name" value="KH_dom_type_2"/>
</dbReference>
<dbReference type="PANTHER" id="PTHR42698:SF1">
    <property type="entry name" value="GTPASE ERA, MITOCHONDRIAL"/>
    <property type="match status" value="1"/>
</dbReference>
<comment type="similarity">
    <text evidence="1">Belongs to the TRAFAC class TrmE-Era-EngA-EngB-Septin-like GTPase superfamily. Era GTPase family.</text>
</comment>
<dbReference type="GO" id="GO:0005525">
    <property type="term" value="F:GTP binding"/>
    <property type="evidence" value="ECO:0007669"/>
    <property type="project" value="UniProtKB-KW"/>
</dbReference>
<dbReference type="EMBL" id="FPHE01000161">
    <property type="protein sequence ID" value="SFV67522.1"/>
    <property type="molecule type" value="Genomic_DNA"/>
</dbReference>
<organism evidence="7">
    <name type="scientific">hydrothermal vent metagenome</name>
    <dbReference type="NCBI Taxonomy" id="652676"/>
    <lineage>
        <taxon>unclassified sequences</taxon>
        <taxon>metagenomes</taxon>
        <taxon>ecological metagenomes</taxon>
    </lineage>
</organism>
<evidence type="ECO:0000259" key="5">
    <source>
        <dbReference type="PROSITE" id="PS50823"/>
    </source>
</evidence>
<name>A0A1W1CP87_9ZZZZ</name>
<dbReference type="InterPro" id="IPR006073">
    <property type="entry name" value="GTP-bd"/>
</dbReference>
<dbReference type="GO" id="GO:0000028">
    <property type="term" value="P:ribosomal small subunit assembly"/>
    <property type="evidence" value="ECO:0007669"/>
    <property type="project" value="TreeGrafter"/>
</dbReference>
<keyword evidence="3" id="KW-0694">RNA-binding</keyword>
<dbReference type="AlphaFoldDB" id="A0A1W1CP87"/>
<gene>
    <name evidence="7" type="ORF">MNB_SV-12-556</name>
</gene>
<dbReference type="Pfam" id="PF07650">
    <property type="entry name" value="KH_2"/>
    <property type="match status" value="1"/>
</dbReference>
<dbReference type="GO" id="GO:0019843">
    <property type="term" value="F:rRNA binding"/>
    <property type="evidence" value="ECO:0007669"/>
    <property type="project" value="TreeGrafter"/>
</dbReference>
<dbReference type="NCBIfam" id="TIGR00436">
    <property type="entry name" value="era"/>
    <property type="match status" value="1"/>
</dbReference>
<dbReference type="Gene3D" id="3.30.300.20">
    <property type="match status" value="1"/>
</dbReference>
<dbReference type="Pfam" id="PF01926">
    <property type="entry name" value="MMR_HSR1"/>
    <property type="match status" value="1"/>
</dbReference>
<dbReference type="InterPro" id="IPR009019">
    <property type="entry name" value="KH_sf_prok-type"/>
</dbReference>
<dbReference type="NCBIfam" id="TIGR00231">
    <property type="entry name" value="small_GTP"/>
    <property type="match status" value="1"/>
</dbReference>